<gene>
    <name evidence="2" type="ORF">JK358_32840</name>
</gene>
<dbReference type="Pfam" id="PF25535">
    <property type="entry name" value="DUF7919"/>
    <property type="match status" value="1"/>
</dbReference>
<comment type="caution">
    <text evidence="2">The sequence shown here is derived from an EMBL/GenBank/DDBJ whole genome shotgun (WGS) entry which is preliminary data.</text>
</comment>
<feature type="domain" description="DUF7919" evidence="1">
    <location>
        <begin position="2"/>
        <end position="130"/>
    </location>
</feature>
<name>A0ABS1MEZ6_9NOCA</name>
<organism evidence="2 3">
    <name type="scientific">Nocardia acididurans</name>
    <dbReference type="NCBI Taxonomy" id="2802282"/>
    <lineage>
        <taxon>Bacteria</taxon>
        <taxon>Bacillati</taxon>
        <taxon>Actinomycetota</taxon>
        <taxon>Actinomycetes</taxon>
        <taxon>Mycobacteriales</taxon>
        <taxon>Nocardiaceae</taxon>
        <taxon>Nocardia</taxon>
    </lineage>
</organism>
<sequence>MTYFADLSPYVYLSDTVAPGEKVLNVGWLENGQPFDTGTTSTGFVEKLGELCRTNPVARTRGVHACDLCAEDEKQYPVTPLIDGVPVPLGGAEVRVPAISGEILAAPDLVYHYVVKHGYLPPTPFIEAVLAC</sequence>
<evidence type="ECO:0000259" key="1">
    <source>
        <dbReference type="Pfam" id="PF25535"/>
    </source>
</evidence>
<dbReference type="Proteomes" id="UP000602198">
    <property type="component" value="Unassembled WGS sequence"/>
</dbReference>
<evidence type="ECO:0000313" key="3">
    <source>
        <dbReference type="Proteomes" id="UP000602198"/>
    </source>
</evidence>
<dbReference type="EMBL" id="JAERRJ010000015">
    <property type="protein sequence ID" value="MBL1079203.1"/>
    <property type="molecule type" value="Genomic_DNA"/>
</dbReference>
<accession>A0ABS1MEZ6</accession>
<reference evidence="2 3" key="1">
    <citation type="submission" date="2021-01" db="EMBL/GenBank/DDBJ databases">
        <title>WGS of actinomycetes isolated from Thailand.</title>
        <authorList>
            <person name="Thawai C."/>
        </authorList>
    </citation>
    <scope>NUCLEOTIDE SEQUENCE [LARGE SCALE GENOMIC DNA]</scope>
    <source>
        <strain evidence="2 3">LPG 2</strain>
    </source>
</reference>
<protein>
    <recommendedName>
        <fullName evidence="1">DUF7919 domain-containing protein</fullName>
    </recommendedName>
</protein>
<dbReference type="RefSeq" id="WP_201955090.1">
    <property type="nucleotide sequence ID" value="NZ_JAERRJ010000015.1"/>
</dbReference>
<evidence type="ECO:0000313" key="2">
    <source>
        <dbReference type="EMBL" id="MBL1079203.1"/>
    </source>
</evidence>
<proteinExistence type="predicted"/>
<keyword evidence="3" id="KW-1185">Reference proteome</keyword>
<dbReference type="InterPro" id="IPR057679">
    <property type="entry name" value="DUF7919"/>
</dbReference>